<name>A0ACB0E612_RANTA</name>
<organism evidence="1 2">
    <name type="scientific">Rangifer tarandus platyrhynchus</name>
    <name type="common">Svalbard reindeer</name>
    <dbReference type="NCBI Taxonomy" id="3082113"/>
    <lineage>
        <taxon>Eukaryota</taxon>
        <taxon>Metazoa</taxon>
        <taxon>Chordata</taxon>
        <taxon>Craniata</taxon>
        <taxon>Vertebrata</taxon>
        <taxon>Euteleostomi</taxon>
        <taxon>Mammalia</taxon>
        <taxon>Eutheria</taxon>
        <taxon>Laurasiatheria</taxon>
        <taxon>Artiodactyla</taxon>
        <taxon>Ruminantia</taxon>
        <taxon>Pecora</taxon>
        <taxon>Cervidae</taxon>
        <taxon>Odocoileinae</taxon>
        <taxon>Rangifer</taxon>
    </lineage>
</organism>
<dbReference type="EMBL" id="OX596099">
    <property type="protein sequence ID" value="CAI9695911.1"/>
    <property type="molecule type" value="Genomic_DNA"/>
</dbReference>
<reference evidence="1" key="1">
    <citation type="submission" date="2023-05" db="EMBL/GenBank/DDBJ databases">
        <authorList>
            <consortium name="ELIXIR-Norway"/>
        </authorList>
    </citation>
    <scope>NUCLEOTIDE SEQUENCE</scope>
</reference>
<evidence type="ECO:0000313" key="2">
    <source>
        <dbReference type="Proteomes" id="UP001162501"/>
    </source>
</evidence>
<gene>
    <name evidence="1" type="ORF">MRATA1EN3_LOCUS7124</name>
</gene>
<dbReference type="Proteomes" id="UP001162501">
    <property type="component" value="Chromosome 15"/>
</dbReference>
<accession>A0ACB0E612</accession>
<proteinExistence type="predicted"/>
<sequence>MWLTPRKWLLAYDGDEQEGGTCTELSGRKQKVPSEATLSFPEGPLRTTEGALAPGLPWATVTQHLGASSPDSAPLLPAPVPLMRYRIREMPCDACV</sequence>
<evidence type="ECO:0000313" key="1">
    <source>
        <dbReference type="EMBL" id="CAI9695911.1"/>
    </source>
</evidence>
<protein>
    <submittedName>
        <fullName evidence="1">Uncharacterized protein</fullName>
    </submittedName>
</protein>